<evidence type="ECO:0000256" key="1">
    <source>
        <dbReference type="SAM" id="SignalP"/>
    </source>
</evidence>
<evidence type="ECO:0000313" key="3">
    <source>
        <dbReference type="Proteomes" id="UP000324298"/>
    </source>
</evidence>
<dbReference type="InterPro" id="IPR025737">
    <property type="entry name" value="FApF"/>
</dbReference>
<evidence type="ECO:0000313" key="2">
    <source>
        <dbReference type="EMBL" id="KAA0888364.1"/>
    </source>
</evidence>
<keyword evidence="1" id="KW-0732">Signal</keyword>
<comment type="caution">
    <text evidence="2">The sequence shown here is derived from an EMBL/GenBank/DDBJ whole genome shotgun (WGS) entry which is preliminary data.</text>
</comment>
<dbReference type="RefSeq" id="WP_149309534.1">
    <property type="nucleotide sequence ID" value="NZ_SRSD01000011.1"/>
</dbReference>
<feature type="chain" id="PRO_5022709982" description="MetA-pathway of phenol degradation" evidence="1">
    <location>
        <begin position="22"/>
        <end position="306"/>
    </location>
</feature>
<dbReference type="Pfam" id="PF13557">
    <property type="entry name" value="Phenol_MetA_deg"/>
    <property type="match status" value="1"/>
</dbReference>
<feature type="signal peptide" evidence="1">
    <location>
        <begin position="1"/>
        <end position="21"/>
    </location>
</feature>
<reference evidence="2 3" key="1">
    <citation type="submission" date="2019-04" db="EMBL/GenBank/DDBJ databases">
        <title>Geobacter ruber sp. nov., ferric-reducing bacteria isolated from paddy soil.</title>
        <authorList>
            <person name="Xu Z."/>
            <person name="Masuda Y."/>
            <person name="Itoh H."/>
            <person name="Senoo K."/>
        </authorList>
    </citation>
    <scope>NUCLEOTIDE SEQUENCE [LARGE SCALE GENOMIC DNA]</scope>
    <source>
        <strain evidence="2 3">Red88</strain>
    </source>
</reference>
<gene>
    <name evidence="2" type="ORF">ET418_16670</name>
</gene>
<organism evidence="2 3">
    <name type="scientific">Oryzomonas rubra</name>
    <dbReference type="NCBI Taxonomy" id="2509454"/>
    <lineage>
        <taxon>Bacteria</taxon>
        <taxon>Pseudomonadati</taxon>
        <taxon>Thermodesulfobacteriota</taxon>
        <taxon>Desulfuromonadia</taxon>
        <taxon>Geobacterales</taxon>
        <taxon>Geobacteraceae</taxon>
        <taxon>Oryzomonas</taxon>
    </lineage>
</organism>
<sequence length="306" mass="33093">MNRIKISGVLRKIFLCFIASAISIGSLCSAVLATEGGGCAYPNGAEGSLAAALPPPGLYYINYLVHYASDRLDNKNGDKVPIDFHARVSANASRILYMSDKEILGGQLGAYGIVTLMNASANTSMGSKTKSGLGDLTVGPVLAWHFNKNLHAATALDITAPVGEYNKNDIINLGRNYWTFEPIVGVTYLGDNGIELTTKFMYDFNTKNNATDYTSGQEFHIDYATGYQVGSWKFGAEGYFYKQVTNDHGAGAAANDGNKGQVFAAGPAVKYDFKTGGFLELKYAKEMFVENRPEGDKFLCKLVIPF</sequence>
<proteinExistence type="predicted"/>
<evidence type="ECO:0008006" key="4">
    <source>
        <dbReference type="Google" id="ProtNLM"/>
    </source>
</evidence>
<dbReference type="OrthoDB" id="9798341at2"/>
<protein>
    <recommendedName>
        <fullName evidence="4">MetA-pathway of phenol degradation</fullName>
    </recommendedName>
</protein>
<dbReference type="Proteomes" id="UP000324298">
    <property type="component" value="Unassembled WGS sequence"/>
</dbReference>
<name>A0A5A9X6G0_9BACT</name>
<dbReference type="AlphaFoldDB" id="A0A5A9X6G0"/>
<keyword evidence="3" id="KW-1185">Reference proteome</keyword>
<dbReference type="EMBL" id="SRSD01000011">
    <property type="protein sequence ID" value="KAA0888364.1"/>
    <property type="molecule type" value="Genomic_DNA"/>
</dbReference>
<accession>A0A5A9X6G0</accession>